<feature type="domain" description="Ketoreductase" evidence="3">
    <location>
        <begin position="7"/>
        <end position="181"/>
    </location>
</feature>
<dbReference type="InterPro" id="IPR057326">
    <property type="entry name" value="KR_dom"/>
</dbReference>
<dbReference type="PANTHER" id="PTHR44196:SF1">
    <property type="entry name" value="DEHYDROGENASE_REDUCTASE SDR FAMILY MEMBER 7B"/>
    <property type="match status" value="1"/>
</dbReference>
<accession>A0A382EZR0</accession>
<dbReference type="EMBL" id="UINC01046824">
    <property type="protein sequence ID" value="SVB55317.1"/>
    <property type="molecule type" value="Genomic_DNA"/>
</dbReference>
<proteinExistence type="inferred from homology"/>
<evidence type="ECO:0000313" key="4">
    <source>
        <dbReference type="EMBL" id="SVB55317.1"/>
    </source>
</evidence>
<dbReference type="Pfam" id="PF00106">
    <property type="entry name" value="adh_short"/>
    <property type="match status" value="1"/>
</dbReference>
<dbReference type="AlphaFoldDB" id="A0A382EZR0"/>
<name>A0A382EZR0_9ZZZZ</name>
<dbReference type="InterPro" id="IPR036291">
    <property type="entry name" value="NAD(P)-bd_dom_sf"/>
</dbReference>
<dbReference type="PIRSF" id="PIRSF000126">
    <property type="entry name" value="11-beta-HSD1"/>
    <property type="match status" value="1"/>
</dbReference>
<evidence type="ECO:0000256" key="1">
    <source>
        <dbReference type="ARBA" id="ARBA00006484"/>
    </source>
</evidence>
<sequence>MPHYTDTVVLITGASAGIGRAAALAFAREGAQVALIARSEERLRPVADEVEKIGGNALIVPADVADRDQVYGMVETVIEVFGRIDILLNNAGIGLLVSVEDMNPADLKRVVDVNLYGLIWCTQAVLPHMVPRKSGQIINVSSIVGKRAMPYMSGYCLSKFAVQAFSDSLRLEVAPHNIDVIVICPTRTATEFGDTDMMKMGGRRLDLHGMTAESVARIIIRASRRRKREVVISLGSQALNLANSLVPRFVDWAIKIAWERFARTSK</sequence>
<dbReference type="PRINTS" id="PR00080">
    <property type="entry name" value="SDRFAMILY"/>
</dbReference>
<dbReference type="SMART" id="SM00822">
    <property type="entry name" value="PKS_KR"/>
    <property type="match status" value="1"/>
</dbReference>
<dbReference type="Gene3D" id="3.40.50.720">
    <property type="entry name" value="NAD(P)-binding Rossmann-like Domain"/>
    <property type="match status" value="1"/>
</dbReference>
<protein>
    <recommendedName>
        <fullName evidence="3">Ketoreductase domain-containing protein</fullName>
    </recommendedName>
</protein>
<keyword evidence="2" id="KW-0560">Oxidoreductase</keyword>
<dbReference type="SUPFAM" id="SSF51735">
    <property type="entry name" value="NAD(P)-binding Rossmann-fold domains"/>
    <property type="match status" value="1"/>
</dbReference>
<dbReference type="FunFam" id="3.40.50.720:FF:000047">
    <property type="entry name" value="NADP-dependent L-serine/L-allo-threonine dehydrogenase"/>
    <property type="match status" value="1"/>
</dbReference>
<dbReference type="GO" id="GO:0016020">
    <property type="term" value="C:membrane"/>
    <property type="evidence" value="ECO:0007669"/>
    <property type="project" value="TreeGrafter"/>
</dbReference>
<dbReference type="InterPro" id="IPR002347">
    <property type="entry name" value="SDR_fam"/>
</dbReference>
<comment type="similarity">
    <text evidence="1">Belongs to the short-chain dehydrogenases/reductases (SDR) family.</text>
</comment>
<gene>
    <name evidence="4" type="ORF">METZ01_LOCUS208171</name>
</gene>
<dbReference type="PRINTS" id="PR00081">
    <property type="entry name" value="GDHRDH"/>
</dbReference>
<organism evidence="4">
    <name type="scientific">marine metagenome</name>
    <dbReference type="NCBI Taxonomy" id="408172"/>
    <lineage>
        <taxon>unclassified sequences</taxon>
        <taxon>metagenomes</taxon>
        <taxon>ecological metagenomes</taxon>
    </lineage>
</organism>
<dbReference type="NCBIfam" id="NF004825">
    <property type="entry name" value="PRK06181.1"/>
    <property type="match status" value="1"/>
</dbReference>
<dbReference type="GO" id="GO:0016616">
    <property type="term" value="F:oxidoreductase activity, acting on the CH-OH group of donors, NAD or NADP as acceptor"/>
    <property type="evidence" value="ECO:0007669"/>
    <property type="project" value="UniProtKB-ARBA"/>
</dbReference>
<reference evidence="4" key="1">
    <citation type="submission" date="2018-05" db="EMBL/GenBank/DDBJ databases">
        <authorList>
            <person name="Lanie J.A."/>
            <person name="Ng W.-L."/>
            <person name="Kazmierczak K.M."/>
            <person name="Andrzejewski T.M."/>
            <person name="Davidsen T.M."/>
            <person name="Wayne K.J."/>
            <person name="Tettelin H."/>
            <person name="Glass J.I."/>
            <person name="Rusch D."/>
            <person name="Podicherti R."/>
            <person name="Tsui H.-C.T."/>
            <person name="Winkler M.E."/>
        </authorList>
    </citation>
    <scope>NUCLEOTIDE SEQUENCE</scope>
</reference>
<evidence type="ECO:0000256" key="2">
    <source>
        <dbReference type="ARBA" id="ARBA00023002"/>
    </source>
</evidence>
<dbReference type="PANTHER" id="PTHR44196">
    <property type="entry name" value="DEHYDROGENASE/REDUCTASE SDR FAMILY MEMBER 7B"/>
    <property type="match status" value="1"/>
</dbReference>
<evidence type="ECO:0000259" key="3">
    <source>
        <dbReference type="SMART" id="SM00822"/>
    </source>
</evidence>